<dbReference type="Gene3D" id="2.40.128.200">
    <property type="match status" value="1"/>
</dbReference>
<dbReference type="Proteomes" id="UP000037530">
    <property type="component" value="Unassembled WGS sequence"/>
</dbReference>
<name>A0A0M0I0N7_9VIBR</name>
<evidence type="ECO:0000256" key="3">
    <source>
        <dbReference type="ARBA" id="ARBA00023139"/>
    </source>
</evidence>
<dbReference type="SUPFAM" id="SSF141488">
    <property type="entry name" value="YdhA-like"/>
    <property type="match status" value="1"/>
</dbReference>
<evidence type="ECO:0000313" key="7">
    <source>
        <dbReference type="Proteomes" id="UP000037530"/>
    </source>
</evidence>
<keyword evidence="3" id="KW-0564">Palmitate</keyword>
<evidence type="ECO:0000313" key="6">
    <source>
        <dbReference type="EMBL" id="KOO07896.1"/>
    </source>
</evidence>
<accession>A0A0M0I0N7</accession>
<dbReference type="InterPro" id="IPR018660">
    <property type="entry name" value="MliC"/>
</dbReference>
<keyword evidence="1" id="KW-0732">Signal</keyword>
<feature type="domain" description="C-type lysozyme inhibitor" evidence="5">
    <location>
        <begin position="21"/>
        <end position="90"/>
    </location>
</feature>
<dbReference type="InterPro" id="IPR036328">
    <property type="entry name" value="MliC_sf"/>
</dbReference>
<proteinExistence type="predicted"/>
<evidence type="ECO:0000256" key="4">
    <source>
        <dbReference type="ARBA" id="ARBA00023288"/>
    </source>
</evidence>
<dbReference type="Pfam" id="PF09864">
    <property type="entry name" value="MliC"/>
    <property type="match status" value="1"/>
</dbReference>
<reference evidence="7" key="1">
    <citation type="submission" date="2015-08" db="EMBL/GenBank/DDBJ databases">
        <title>Vibrio galatheae sp. nov., a novel member of the Vibrionaceae family isolated from the Solomon Islands.</title>
        <authorList>
            <person name="Giubergia S."/>
            <person name="Machado H."/>
            <person name="Mateiu R.V."/>
            <person name="Gram L."/>
        </authorList>
    </citation>
    <scope>NUCLEOTIDE SEQUENCE [LARGE SCALE GENOMIC DNA]</scope>
    <source>
        <strain evidence="7">DSM 19134</strain>
    </source>
</reference>
<sequence>MMSAVLAGCAGSSDNVNFLQYQCEMGKSFAVAYFPEQERATLRLSGQEFPMIQVPSGSGTRYILDDGSAETQNPLTLYTKGNDARLEYERVIYKYCKTN</sequence>
<evidence type="ECO:0000259" key="5">
    <source>
        <dbReference type="Pfam" id="PF09864"/>
    </source>
</evidence>
<dbReference type="EMBL" id="LHPI01000008">
    <property type="protein sequence ID" value="KOO07896.1"/>
    <property type="molecule type" value="Genomic_DNA"/>
</dbReference>
<dbReference type="PATRIC" id="fig|171383.3.peg.1932"/>
<keyword evidence="2" id="KW-0472">Membrane</keyword>
<keyword evidence="4" id="KW-0449">Lipoprotein</keyword>
<dbReference type="AlphaFoldDB" id="A0A0M0I0N7"/>
<keyword evidence="7" id="KW-1185">Reference proteome</keyword>
<comment type="caution">
    <text evidence="6">The sequence shown here is derived from an EMBL/GenBank/DDBJ whole genome shotgun (WGS) entry which is preliminary data.</text>
</comment>
<organism evidence="6 7">
    <name type="scientific">Vibrio hepatarius</name>
    <dbReference type="NCBI Taxonomy" id="171383"/>
    <lineage>
        <taxon>Bacteria</taxon>
        <taxon>Pseudomonadati</taxon>
        <taxon>Pseudomonadota</taxon>
        <taxon>Gammaproteobacteria</taxon>
        <taxon>Vibrionales</taxon>
        <taxon>Vibrionaceae</taxon>
        <taxon>Vibrio</taxon>
        <taxon>Vibrio oreintalis group</taxon>
    </lineage>
</organism>
<evidence type="ECO:0000256" key="1">
    <source>
        <dbReference type="ARBA" id="ARBA00022729"/>
    </source>
</evidence>
<protein>
    <recommendedName>
        <fullName evidence="5">C-type lysozyme inhibitor domain-containing protein</fullName>
    </recommendedName>
</protein>
<dbReference type="STRING" id="171383.AKJ31_09455"/>
<gene>
    <name evidence="6" type="ORF">AKJ31_09455</name>
</gene>
<evidence type="ECO:0000256" key="2">
    <source>
        <dbReference type="ARBA" id="ARBA00023136"/>
    </source>
</evidence>